<dbReference type="SUPFAM" id="SSF101116">
    <property type="entry name" value="Flagellar export chaperone FliS"/>
    <property type="match status" value="1"/>
</dbReference>
<proteinExistence type="predicted"/>
<sequence>MQCHAFSGRTCSDSKIYRRSQSGNSPGPRQQNLRPSLVQTPDEAYRRAQVDTASVPRAILLLYDKLLQVLEQAQAASTLNPHAARQRLSIASQILTHLLAIFIHSHDEAYQQLYLSHEQLSQKLSRLFRQGGSDPQAIAEFTHTLRTYRETWRKQLKILPPRQRKRPGTLNVRFKAPEPEN</sequence>
<dbReference type="Gene3D" id="1.20.120.340">
    <property type="entry name" value="Flagellar protein FliS"/>
    <property type="match status" value="1"/>
</dbReference>
<protein>
    <recommendedName>
        <fullName evidence="4">Flagellar export chaperone FliS</fullName>
    </recommendedName>
</protein>
<evidence type="ECO:0000256" key="1">
    <source>
        <dbReference type="SAM" id="MobiDB-lite"/>
    </source>
</evidence>
<evidence type="ECO:0000313" key="3">
    <source>
        <dbReference type="Proteomes" id="UP000231019"/>
    </source>
</evidence>
<gene>
    <name evidence="2" type="ORF">COW36_16060</name>
</gene>
<dbReference type="InterPro" id="IPR003713">
    <property type="entry name" value="FliS"/>
</dbReference>
<dbReference type="Pfam" id="PF02561">
    <property type="entry name" value="FliS"/>
    <property type="match status" value="1"/>
</dbReference>
<dbReference type="GO" id="GO:0044780">
    <property type="term" value="P:bacterial-type flagellum assembly"/>
    <property type="evidence" value="ECO:0007669"/>
    <property type="project" value="InterPro"/>
</dbReference>
<evidence type="ECO:0008006" key="4">
    <source>
        <dbReference type="Google" id="ProtNLM"/>
    </source>
</evidence>
<feature type="region of interest" description="Disordered" evidence="1">
    <location>
        <begin position="15"/>
        <end position="35"/>
    </location>
</feature>
<reference evidence="2 3" key="1">
    <citation type="submission" date="2017-09" db="EMBL/GenBank/DDBJ databases">
        <title>Depth-based differentiation of microbial function through sediment-hosted aquifers and enrichment of novel symbionts in the deep terrestrial subsurface.</title>
        <authorList>
            <person name="Probst A.J."/>
            <person name="Ladd B."/>
            <person name="Jarett J.K."/>
            <person name="Geller-Mcgrath D.E."/>
            <person name="Sieber C.M."/>
            <person name="Emerson J.B."/>
            <person name="Anantharaman K."/>
            <person name="Thomas B.C."/>
            <person name="Malmstrom R."/>
            <person name="Stieglmeier M."/>
            <person name="Klingl A."/>
            <person name="Woyke T."/>
            <person name="Ryan C.M."/>
            <person name="Banfield J.F."/>
        </authorList>
    </citation>
    <scope>NUCLEOTIDE SEQUENCE [LARGE SCALE GENOMIC DNA]</scope>
    <source>
        <strain evidence="2">CG17_big_fil_post_rev_8_21_14_2_50_48_46</strain>
    </source>
</reference>
<comment type="caution">
    <text evidence="2">The sequence shown here is derived from an EMBL/GenBank/DDBJ whole genome shotgun (WGS) entry which is preliminary data.</text>
</comment>
<dbReference type="InterPro" id="IPR036584">
    <property type="entry name" value="FliS_sf"/>
</dbReference>
<accession>A0A2M7G2T3</accession>
<name>A0A2M7G2T3_9BACT</name>
<dbReference type="Proteomes" id="UP000231019">
    <property type="component" value="Unassembled WGS sequence"/>
</dbReference>
<dbReference type="EMBL" id="PFFQ01000046">
    <property type="protein sequence ID" value="PIW15717.1"/>
    <property type="molecule type" value="Genomic_DNA"/>
</dbReference>
<dbReference type="AlphaFoldDB" id="A0A2M7G2T3"/>
<organism evidence="2 3">
    <name type="scientific">bacterium (Candidatus Blackallbacteria) CG17_big_fil_post_rev_8_21_14_2_50_48_46</name>
    <dbReference type="NCBI Taxonomy" id="2014261"/>
    <lineage>
        <taxon>Bacteria</taxon>
        <taxon>Candidatus Blackallbacteria</taxon>
    </lineage>
</organism>
<evidence type="ECO:0000313" key="2">
    <source>
        <dbReference type="EMBL" id="PIW15717.1"/>
    </source>
</evidence>